<sequence length="705" mass="77368">MATEAGATCDVTAGLVIWSVPVHEVDVPRSSPTNRTTTMEQVNLFLRRAEMDSRTAALLTAAACGAGAVVLLLRNMSRHRRTKDKIQRASDRRTEGLQRAEQAVLRYRQSHPTTNSALILTLSLSELTKQLQEGSLSPEDVFYTYMEKTLDVHKQLNCCTGILLESFDQLKTIDSNKKGLLYGVPVSIKENFEYKNQDCSCGVIINLDQPANNDGVLVEVLKRQGAIPFVKTNLPQGLLNYDCSNPIYGQTVNPHNLQKTSGGSSGGEGALIGGGGSPLGLGSDIGGSIRIPASFCGICGLKPTSGRLSSKGLRPIFRGQKSVSSSAGPMAKDVDSLALCMQALLCDHMFSLDPTVPPIPFNVEMYQSTKPLRIGYFESDGYMQASPSMTRAIREVKALLEQAGHTLVPYSPLKIDHVVTEMLIKGVMADGGTSLLQKLEGGPLDPCLRSQVFPYYFPKWLKRTLSFLLKPLSTRGSATFRALCGVGSIPELWKQHAAVEDYIHETIGDWRRCNIDVLLCPMIGPAYNFLYCGRVTPALSYTMLYNLLTFPAGVVPVSTVTAEDEEELKHYKGNYQDYWDKLFKKAVSGGEGLPVAVQCVALPWQDELCLRLMKEVEQLVKQSRDDQSDEFILQPQPLTGDIEKQGDWQLLGLWCISSAISSSGGGMLWRPSGRRGRQINRQLIQSFINPRVSASSPILPSLHIC</sequence>
<evidence type="ECO:0000256" key="21">
    <source>
        <dbReference type="ARBA" id="ARBA00051492"/>
    </source>
</evidence>
<comment type="catalytic activity">
    <reaction evidence="25">
        <text>(9Z,12Z)-octadecadienamide + H2O = (9Z,12Z)-octadecadienoate + NH4(+)</text>
        <dbReference type="Rhea" id="RHEA:63020"/>
        <dbReference type="ChEBI" id="CHEBI:15377"/>
        <dbReference type="ChEBI" id="CHEBI:28938"/>
        <dbReference type="ChEBI" id="CHEBI:30245"/>
        <dbReference type="ChEBI" id="CHEBI:82984"/>
    </reaction>
    <physiologicalReaction direction="left-to-right" evidence="25">
        <dbReference type="Rhea" id="RHEA:63021"/>
    </physiologicalReaction>
</comment>
<evidence type="ECO:0000313" key="40">
    <source>
        <dbReference type="EMBL" id="AWP11011.1"/>
    </source>
</evidence>
<evidence type="ECO:0000256" key="3">
    <source>
        <dbReference type="ARBA" id="ARBA00012112"/>
    </source>
</evidence>
<comment type="catalytic activity">
    <reaction evidence="28">
        <text>N-(15Z-tetracosenoyl)-taurine + H2O = (15Z)-tetracosenoate + taurine</text>
        <dbReference type="Rhea" id="RHEA:63160"/>
        <dbReference type="ChEBI" id="CHEBI:15377"/>
        <dbReference type="ChEBI" id="CHEBI:32392"/>
        <dbReference type="ChEBI" id="CHEBI:146198"/>
        <dbReference type="ChEBI" id="CHEBI:507393"/>
    </reaction>
    <physiologicalReaction direction="left-to-right" evidence="28">
        <dbReference type="Rhea" id="RHEA:63161"/>
    </physiologicalReaction>
</comment>
<gene>
    <name evidence="40" type="ORF">SMAX5B_022258</name>
</gene>
<evidence type="ECO:0000256" key="18">
    <source>
        <dbReference type="ARBA" id="ARBA00051311"/>
    </source>
</evidence>
<evidence type="ECO:0000256" key="35">
    <source>
        <dbReference type="ARBA" id="ARBA00077111"/>
    </source>
</evidence>
<evidence type="ECO:0000256" key="11">
    <source>
        <dbReference type="ARBA" id="ARBA00048606"/>
    </source>
</evidence>
<dbReference type="PANTHER" id="PTHR45847">
    <property type="entry name" value="FATTY ACID AMIDE HYDROLASE"/>
    <property type="match status" value="1"/>
</dbReference>
<evidence type="ECO:0000256" key="20">
    <source>
        <dbReference type="ARBA" id="ARBA00051454"/>
    </source>
</evidence>
<comment type="catalytic activity">
    <reaction evidence="9">
        <text>2-(5Z,8Z,11Z,14Z-eicosatetraenoyl)-glycerol + H2O = glycerol + (5Z,8Z,11Z,14Z)-eicosatetraenoate + H(+)</text>
        <dbReference type="Rhea" id="RHEA:26132"/>
        <dbReference type="ChEBI" id="CHEBI:15377"/>
        <dbReference type="ChEBI" id="CHEBI:15378"/>
        <dbReference type="ChEBI" id="CHEBI:17754"/>
        <dbReference type="ChEBI" id="CHEBI:32395"/>
        <dbReference type="ChEBI" id="CHEBI:52392"/>
    </reaction>
    <physiologicalReaction direction="left-to-right" evidence="9">
        <dbReference type="Rhea" id="RHEA:26133"/>
    </physiologicalReaction>
</comment>
<evidence type="ECO:0000256" key="38">
    <source>
        <dbReference type="SAM" id="Phobius"/>
    </source>
</evidence>
<dbReference type="GO" id="GO:0017064">
    <property type="term" value="F:fatty acid amide hydrolase activity"/>
    <property type="evidence" value="ECO:0007669"/>
    <property type="project" value="UniProtKB-EC"/>
</dbReference>
<evidence type="ECO:0000256" key="30">
    <source>
        <dbReference type="ARBA" id="ARBA00052709"/>
    </source>
</evidence>
<dbReference type="EMBL" id="CP026254">
    <property type="protein sequence ID" value="AWP11011.1"/>
    <property type="molecule type" value="Genomic_DNA"/>
</dbReference>
<evidence type="ECO:0000256" key="10">
    <source>
        <dbReference type="ARBA" id="ARBA00048052"/>
    </source>
</evidence>
<dbReference type="InterPro" id="IPR052096">
    <property type="entry name" value="Endocannabinoid_amidase"/>
</dbReference>
<evidence type="ECO:0000259" key="39">
    <source>
        <dbReference type="Pfam" id="PF01425"/>
    </source>
</evidence>
<keyword evidence="4" id="KW-0597">Phosphoprotein</keyword>
<evidence type="ECO:0000256" key="31">
    <source>
        <dbReference type="ARBA" id="ARBA00052818"/>
    </source>
</evidence>
<keyword evidence="38" id="KW-0472">Membrane</keyword>
<dbReference type="Proteomes" id="UP000246464">
    <property type="component" value="Chromosome 12"/>
</dbReference>
<comment type="catalytic activity">
    <reaction evidence="11">
        <text>N-(5Z,8Z,11Z,14Z-eicosatetraenoyl)-ethanolamine + H2O = ethanolamine + (5Z,8Z,11Z,14Z)-eicosatetraenoate</text>
        <dbReference type="Rhea" id="RHEA:26136"/>
        <dbReference type="ChEBI" id="CHEBI:2700"/>
        <dbReference type="ChEBI" id="CHEBI:15377"/>
        <dbReference type="ChEBI" id="CHEBI:32395"/>
        <dbReference type="ChEBI" id="CHEBI:57603"/>
        <dbReference type="EC" id="3.5.1.99"/>
    </reaction>
    <physiologicalReaction direction="left-to-right" evidence="11">
        <dbReference type="Rhea" id="RHEA:26137"/>
    </physiologicalReaction>
</comment>
<dbReference type="STRING" id="52904.ENSSMAP00000012607"/>
<keyword evidence="38" id="KW-1133">Transmembrane helix</keyword>
<evidence type="ECO:0000256" key="16">
    <source>
        <dbReference type="ARBA" id="ARBA00050992"/>
    </source>
</evidence>
<evidence type="ECO:0000256" key="4">
    <source>
        <dbReference type="ARBA" id="ARBA00022553"/>
    </source>
</evidence>
<evidence type="ECO:0000256" key="7">
    <source>
        <dbReference type="ARBA" id="ARBA00023098"/>
    </source>
</evidence>
<dbReference type="GO" id="GO:0009062">
    <property type="term" value="P:fatty acid catabolic process"/>
    <property type="evidence" value="ECO:0007669"/>
    <property type="project" value="TreeGrafter"/>
</dbReference>
<feature type="domain" description="Amidase" evidence="39">
    <location>
        <begin position="144"/>
        <end position="610"/>
    </location>
</feature>
<dbReference type="InterPro" id="IPR020556">
    <property type="entry name" value="Amidase_CS"/>
</dbReference>
<evidence type="ECO:0000256" key="29">
    <source>
        <dbReference type="ARBA" id="ARBA00052634"/>
    </source>
</evidence>
<evidence type="ECO:0000256" key="8">
    <source>
        <dbReference type="ARBA" id="ARBA00047450"/>
    </source>
</evidence>
<evidence type="ECO:0000256" key="27">
    <source>
        <dbReference type="ARBA" id="ARBA00052512"/>
    </source>
</evidence>
<comment type="catalytic activity">
    <reaction evidence="20">
        <text>N-octadecanoyl ethanolamine + H2O = octadecanoate + ethanolamine</text>
        <dbReference type="Rhea" id="RHEA:63124"/>
        <dbReference type="ChEBI" id="CHEBI:15377"/>
        <dbReference type="ChEBI" id="CHEBI:25629"/>
        <dbReference type="ChEBI" id="CHEBI:57603"/>
        <dbReference type="ChEBI" id="CHEBI:85299"/>
    </reaction>
    <physiologicalReaction direction="left-to-right" evidence="20">
        <dbReference type="Rhea" id="RHEA:63125"/>
    </physiologicalReaction>
</comment>
<comment type="catalytic activity">
    <reaction evidence="22">
        <text>N-docosanoyl-taurine + H2O = docosanoate + taurine</text>
        <dbReference type="Rhea" id="RHEA:63156"/>
        <dbReference type="ChEBI" id="CHEBI:15377"/>
        <dbReference type="ChEBI" id="CHEBI:23858"/>
        <dbReference type="ChEBI" id="CHEBI:146196"/>
        <dbReference type="ChEBI" id="CHEBI:507393"/>
    </reaction>
    <physiologicalReaction direction="left-to-right" evidence="22">
        <dbReference type="Rhea" id="RHEA:63157"/>
    </physiologicalReaction>
</comment>
<dbReference type="FunFam" id="3.90.1300.10:FF:000001">
    <property type="entry name" value="Fatty-acid amide hydrolase 1"/>
    <property type="match status" value="1"/>
</dbReference>
<evidence type="ECO:0000256" key="24">
    <source>
        <dbReference type="ARBA" id="ARBA00052337"/>
    </source>
</evidence>
<comment type="catalytic activity">
    <reaction evidence="29">
        <text>N-tricosanoyl-taurine + H2O = tricosanoate + taurine</text>
        <dbReference type="Rhea" id="RHEA:63164"/>
        <dbReference type="ChEBI" id="CHEBI:15377"/>
        <dbReference type="ChEBI" id="CHEBI:79007"/>
        <dbReference type="ChEBI" id="CHEBI:146197"/>
        <dbReference type="ChEBI" id="CHEBI:507393"/>
    </reaction>
    <physiologicalReaction direction="left-to-right" evidence="29">
        <dbReference type="Rhea" id="RHEA:63165"/>
    </physiologicalReaction>
</comment>
<evidence type="ECO:0000256" key="14">
    <source>
        <dbReference type="ARBA" id="ARBA00050481"/>
    </source>
</evidence>
<organism evidence="40 41">
    <name type="scientific">Scophthalmus maximus</name>
    <name type="common">Turbot</name>
    <name type="synonym">Psetta maxima</name>
    <dbReference type="NCBI Taxonomy" id="52904"/>
    <lineage>
        <taxon>Eukaryota</taxon>
        <taxon>Metazoa</taxon>
        <taxon>Chordata</taxon>
        <taxon>Craniata</taxon>
        <taxon>Vertebrata</taxon>
        <taxon>Euteleostomi</taxon>
        <taxon>Actinopterygii</taxon>
        <taxon>Neopterygii</taxon>
        <taxon>Teleostei</taxon>
        <taxon>Neoteleostei</taxon>
        <taxon>Acanthomorphata</taxon>
        <taxon>Carangaria</taxon>
        <taxon>Pleuronectiformes</taxon>
        <taxon>Pleuronectoidei</taxon>
        <taxon>Scophthalmidae</taxon>
        <taxon>Scophthalmus</taxon>
    </lineage>
</organism>
<evidence type="ECO:0000256" key="19">
    <source>
        <dbReference type="ARBA" id="ARBA00051346"/>
    </source>
</evidence>
<comment type="catalytic activity">
    <reaction evidence="18">
        <text>(11Z)-eicosenamide + H2O = (11Z)-eicosenoate + NH4(+)</text>
        <dbReference type="Rhea" id="RHEA:63120"/>
        <dbReference type="ChEBI" id="CHEBI:15377"/>
        <dbReference type="ChEBI" id="CHEBI:28938"/>
        <dbReference type="ChEBI" id="CHEBI:32426"/>
        <dbReference type="ChEBI" id="CHEBI:146167"/>
    </reaction>
    <physiologicalReaction direction="left-to-right" evidence="18">
        <dbReference type="Rhea" id="RHEA:63121"/>
    </physiologicalReaction>
</comment>
<comment type="catalytic activity">
    <reaction evidence="24">
        <text>(9Z,12Z,15Z)-octadecatrienamide + H2O = (9Z,12Z,15Z)-octadecatrienoate + NH4(+)</text>
        <dbReference type="Rhea" id="RHEA:62976"/>
        <dbReference type="ChEBI" id="CHEBI:15377"/>
        <dbReference type="ChEBI" id="CHEBI:28938"/>
        <dbReference type="ChEBI" id="CHEBI:32387"/>
        <dbReference type="ChEBI" id="CHEBI:142684"/>
    </reaction>
    <physiologicalReaction direction="left-to-right" evidence="24">
        <dbReference type="Rhea" id="RHEA:62977"/>
    </physiologicalReaction>
</comment>
<dbReference type="Gene3D" id="3.90.1300.10">
    <property type="entry name" value="Amidase signature (AS) domain"/>
    <property type="match status" value="1"/>
</dbReference>
<comment type="catalytic activity">
    <reaction evidence="12">
        <text>N-(5Z,8Z,11Z,14Z-eicosatetraenoyl)-L-serine + H2O = (5Z,8Z,11Z,14Z)-eicosatetraenoate + L-serine</text>
        <dbReference type="Rhea" id="RHEA:64116"/>
        <dbReference type="ChEBI" id="CHEBI:15377"/>
        <dbReference type="ChEBI" id="CHEBI:32395"/>
        <dbReference type="ChEBI" id="CHEBI:33384"/>
        <dbReference type="ChEBI" id="CHEBI:149697"/>
    </reaction>
    <physiologicalReaction direction="left-to-right" evidence="12">
        <dbReference type="Rhea" id="RHEA:64117"/>
    </physiologicalReaction>
</comment>
<evidence type="ECO:0000256" key="1">
    <source>
        <dbReference type="ARBA" id="ARBA00000208"/>
    </source>
</evidence>
<keyword evidence="7" id="KW-0443">Lipid metabolism</keyword>
<comment type="catalytic activity">
    <reaction evidence="16">
        <text>N-(15Z-tetracosenoyl)-ethanolamine + H2O = (15Z)-tetracosenoate + ethanolamine</text>
        <dbReference type="Rhea" id="RHEA:63144"/>
        <dbReference type="ChEBI" id="CHEBI:15377"/>
        <dbReference type="ChEBI" id="CHEBI:32392"/>
        <dbReference type="ChEBI" id="CHEBI:57603"/>
        <dbReference type="ChEBI" id="CHEBI:146187"/>
    </reaction>
    <physiologicalReaction direction="left-to-right" evidence="16">
        <dbReference type="Rhea" id="RHEA:63145"/>
    </physiologicalReaction>
</comment>
<dbReference type="AlphaFoldDB" id="A0A2U9C312"/>
<comment type="catalytic activity">
    <reaction evidence="21">
        <text>N-tetracosanoyl-taurine + H2O = tetracosanoate + taurine</text>
        <dbReference type="Rhea" id="RHEA:63140"/>
        <dbReference type="ChEBI" id="CHEBI:15377"/>
        <dbReference type="ChEBI" id="CHEBI:31014"/>
        <dbReference type="ChEBI" id="CHEBI:132049"/>
        <dbReference type="ChEBI" id="CHEBI:507393"/>
    </reaction>
    <physiologicalReaction direction="left-to-right" evidence="21">
        <dbReference type="Rhea" id="RHEA:63141"/>
    </physiologicalReaction>
</comment>
<comment type="catalytic activity">
    <reaction evidence="13">
        <text>(11Z,14Z)-eicosadienamide + H2O = (11Z,14Z)-eicosadienoate + NH4(+)</text>
        <dbReference type="Rhea" id="RHEA:63004"/>
        <dbReference type="ChEBI" id="CHEBI:15377"/>
        <dbReference type="ChEBI" id="CHEBI:28938"/>
        <dbReference type="ChEBI" id="CHEBI:77220"/>
        <dbReference type="ChEBI" id="CHEBI:146165"/>
    </reaction>
    <physiologicalReaction direction="left-to-right" evidence="13">
        <dbReference type="Rhea" id="RHEA:63005"/>
    </physiologicalReaction>
</comment>
<comment type="catalytic activity">
    <reaction evidence="31">
        <text>(11Z,14Z,17Z)-eicosatrienamide + H2O = (11Z,14Z,17Z)-eicosatrienoate + NH4(+)</text>
        <dbReference type="Rhea" id="RHEA:63000"/>
        <dbReference type="ChEBI" id="CHEBI:15377"/>
        <dbReference type="ChEBI" id="CHEBI:28938"/>
        <dbReference type="ChEBI" id="CHEBI:77223"/>
        <dbReference type="ChEBI" id="CHEBI:146164"/>
    </reaction>
    <physiologicalReaction direction="left-to-right" evidence="31">
        <dbReference type="Rhea" id="RHEA:63001"/>
    </physiologicalReaction>
</comment>
<evidence type="ECO:0000256" key="12">
    <source>
        <dbReference type="ARBA" id="ARBA00050294"/>
    </source>
</evidence>
<comment type="similarity">
    <text evidence="2">Belongs to the amidase family.</text>
</comment>
<evidence type="ECO:0000256" key="9">
    <source>
        <dbReference type="ARBA" id="ARBA00047476"/>
    </source>
</evidence>
<proteinExistence type="inferred from homology"/>
<comment type="catalytic activity">
    <reaction evidence="1">
        <text>(9Z)-octadecenamide + H2O = (9Z)-octadecenoate + NH4(+)</text>
        <dbReference type="Rhea" id="RHEA:26506"/>
        <dbReference type="ChEBI" id="CHEBI:15377"/>
        <dbReference type="ChEBI" id="CHEBI:28938"/>
        <dbReference type="ChEBI" id="CHEBI:30823"/>
        <dbReference type="ChEBI" id="CHEBI:116314"/>
        <dbReference type="EC" id="3.5.1.99"/>
    </reaction>
    <physiologicalReaction direction="left-to-right" evidence="1">
        <dbReference type="Rhea" id="RHEA:26507"/>
    </physiologicalReaction>
</comment>
<accession>A0A2U9C312</accession>
<evidence type="ECO:0000313" key="41">
    <source>
        <dbReference type="Proteomes" id="UP000246464"/>
    </source>
</evidence>
<dbReference type="InterPro" id="IPR036928">
    <property type="entry name" value="AS_sf"/>
</dbReference>
<comment type="catalytic activity">
    <reaction evidence="32">
        <text>(8Z,11Z,14Z)-eicosatrienamide + H2O = (8Z,11Z,14Z)-eicosatrienoate + NH4(+)</text>
        <dbReference type="Rhea" id="RHEA:62996"/>
        <dbReference type="ChEBI" id="CHEBI:15377"/>
        <dbReference type="ChEBI" id="CHEBI:28938"/>
        <dbReference type="ChEBI" id="CHEBI:71589"/>
        <dbReference type="ChEBI" id="CHEBI:146163"/>
    </reaction>
    <physiologicalReaction direction="left-to-right" evidence="32">
        <dbReference type="Rhea" id="RHEA:62997"/>
    </physiologicalReaction>
</comment>
<dbReference type="SUPFAM" id="SSF75304">
    <property type="entry name" value="Amidase signature (AS) enzymes"/>
    <property type="match status" value="1"/>
</dbReference>
<dbReference type="PANTHER" id="PTHR45847:SF6">
    <property type="entry name" value="FATTY ACID AMIDE HYDROLASE"/>
    <property type="match status" value="1"/>
</dbReference>
<evidence type="ECO:0000256" key="28">
    <source>
        <dbReference type="ARBA" id="ARBA00052514"/>
    </source>
</evidence>
<evidence type="ECO:0000256" key="2">
    <source>
        <dbReference type="ARBA" id="ARBA00009199"/>
    </source>
</evidence>
<evidence type="ECO:0000256" key="22">
    <source>
        <dbReference type="ARBA" id="ARBA00051914"/>
    </source>
</evidence>
<evidence type="ECO:0000256" key="23">
    <source>
        <dbReference type="ARBA" id="ARBA00052289"/>
    </source>
</evidence>
<comment type="catalytic activity">
    <reaction evidence="19">
        <text>N-(9Z-hexadecenoyl) ethanolamine + H2O = (9Z)-hexadecenoate + ethanolamine</text>
        <dbReference type="Rhea" id="RHEA:35563"/>
        <dbReference type="ChEBI" id="CHEBI:15377"/>
        <dbReference type="ChEBI" id="CHEBI:32372"/>
        <dbReference type="ChEBI" id="CHEBI:57603"/>
        <dbReference type="ChEBI" id="CHEBI:71465"/>
    </reaction>
    <physiologicalReaction direction="left-to-right" evidence="19">
        <dbReference type="Rhea" id="RHEA:35564"/>
    </physiologicalReaction>
</comment>
<evidence type="ECO:0000256" key="26">
    <source>
        <dbReference type="ARBA" id="ARBA00052458"/>
    </source>
</evidence>
<comment type="catalytic activity">
    <reaction evidence="30">
        <text>N-(5Z,8Z,11Z,14Z)-eicosatetraenoyl-glycine + H2O = (5Z,8Z,11Z,14Z)-eicosatetraenoate + glycine</text>
        <dbReference type="Rhea" id="RHEA:64108"/>
        <dbReference type="ChEBI" id="CHEBI:15377"/>
        <dbReference type="ChEBI" id="CHEBI:32395"/>
        <dbReference type="ChEBI" id="CHEBI:57305"/>
        <dbReference type="ChEBI" id="CHEBI:59002"/>
    </reaction>
    <physiologicalReaction direction="left-to-right" evidence="30">
        <dbReference type="Rhea" id="RHEA:64109"/>
    </physiologicalReaction>
</comment>
<keyword evidence="41" id="KW-1185">Reference proteome</keyword>
<evidence type="ECO:0000256" key="6">
    <source>
        <dbReference type="ARBA" id="ARBA00022963"/>
    </source>
</evidence>
<evidence type="ECO:0000256" key="37">
    <source>
        <dbReference type="ARBA" id="ARBA00077216"/>
    </source>
</evidence>
<comment type="catalytic activity">
    <reaction evidence="33">
        <text>(15Z)-tetracosenamide + H2O = (15Z)-tetracosenoate + NH4(+)</text>
        <dbReference type="Rhea" id="RHEA:63028"/>
        <dbReference type="ChEBI" id="CHEBI:15377"/>
        <dbReference type="ChEBI" id="CHEBI:28938"/>
        <dbReference type="ChEBI" id="CHEBI:32392"/>
        <dbReference type="ChEBI" id="CHEBI:146166"/>
    </reaction>
    <physiologicalReaction direction="left-to-right" evidence="33">
        <dbReference type="Rhea" id="RHEA:63029"/>
    </physiologicalReaction>
</comment>
<dbReference type="PROSITE" id="PS00571">
    <property type="entry name" value="AMIDASES"/>
    <property type="match status" value="1"/>
</dbReference>
<comment type="catalytic activity">
    <reaction evidence="27">
        <text>(6Z)-octadecenamide + H2O = (6Z)-octadecenoate + NH4(+)</text>
        <dbReference type="Rhea" id="RHEA:63008"/>
        <dbReference type="ChEBI" id="CHEBI:15377"/>
        <dbReference type="ChEBI" id="CHEBI:28938"/>
        <dbReference type="ChEBI" id="CHEBI:32375"/>
        <dbReference type="ChEBI" id="CHEBI:146168"/>
    </reaction>
    <physiologicalReaction direction="left-to-right" evidence="27">
        <dbReference type="Rhea" id="RHEA:63009"/>
    </physiologicalReaction>
</comment>
<evidence type="ECO:0000256" key="17">
    <source>
        <dbReference type="ARBA" id="ARBA00051200"/>
    </source>
</evidence>
<comment type="catalytic activity">
    <reaction evidence="17">
        <text>(5Z,8Z,11Z,14Z)-eicosatetraenamide + H2O = (5Z,8Z,11Z,14Z)-eicosatetraenoate + NH4(+)</text>
        <dbReference type="Rhea" id="RHEA:63016"/>
        <dbReference type="ChEBI" id="CHEBI:15377"/>
        <dbReference type="ChEBI" id="CHEBI:28938"/>
        <dbReference type="ChEBI" id="CHEBI:32395"/>
        <dbReference type="ChEBI" id="CHEBI:137830"/>
    </reaction>
    <physiologicalReaction direction="left-to-right" evidence="17">
        <dbReference type="Rhea" id="RHEA:63017"/>
    </physiologicalReaction>
</comment>
<evidence type="ECO:0000256" key="34">
    <source>
        <dbReference type="ARBA" id="ARBA00073178"/>
    </source>
</evidence>
<comment type="catalytic activity">
    <reaction evidence="26">
        <text>N-docosanoyl-ethanolamine + H2O = docosanoate + ethanolamine</text>
        <dbReference type="Rhea" id="RHEA:63128"/>
        <dbReference type="ChEBI" id="CHEBI:15377"/>
        <dbReference type="ChEBI" id="CHEBI:23858"/>
        <dbReference type="ChEBI" id="CHEBI:57603"/>
        <dbReference type="ChEBI" id="CHEBI:146186"/>
    </reaction>
    <physiologicalReaction direction="left-to-right" evidence="26">
        <dbReference type="Rhea" id="RHEA:63129"/>
    </physiologicalReaction>
</comment>
<dbReference type="Pfam" id="PF01425">
    <property type="entry name" value="Amidase"/>
    <property type="match status" value="1"/>
</dbReference>
<comment type="catalytic activity">
    <reaction evidence="23">
        <text>N-(9Z-octadecenoyl)-taurine + H2O = taurine + (9Z)-octadecenoate</text>
        <dbReference type="Rhea" id="RHEA:63148"/>
        <dbReference type="ChEBI" id="CHEBI:15377"/>
        <dbReference type="ChEBI" id="CHEBI:30823"/>
        <dbReference type="ChEBI" id="CHEBI:146191"/>
        <dbReference type="ChEBI" id="CHEBI:507393"/>
    </reaction>
    <physiologicalReaction direction="left-to-right" evidence="23">
        <dbReference type="Rhea" id="RHEA:63149"/>
    </physiologicalReaction>
</comment>
<protein>
    <recommendedName>
        <fullName evidence="34">Fatty-acid amide hydrolase 1</fullName>
        <ecNumber evidence="3">3.5.1.99</ecNumber>
    </recommendedName>
    <alternativeName>
        <fullName evidence="37">Anandamide amidohydrolase 1</fullName>
    </alternativeName>
    <alternativeName>
        <fullName evidence="35">Fatty acid ester hydrolase</fullName>
    </alternativeName>
    <alternativeName>
        <fullName evidence="36">Oleamide hydrolase 1</fullName>
    </alternativeName>
</protein>
<evidence type="ECO:0000256" key="15">
    <source>
        <dbReference type="ARBA" id="ARBA00050766"/>
    </source>
</evidence>
<dbReference type="GO" id="GO:0004040">
    <property type="term" value="F:amidase activity"/>
    <property type="evidence" value="ECO:0007669"/>
    <property type="project" value="TreeGrafter"/>
</dbReference>
<evidence type="ECO:0000256" key="33">
    <source>
        <dbReference type="ARBA" id="ARBA00052906"/>
    </source>
</evidence>
<reference evidence="40 41" key="1">
    <citation type="submission" date="2017-12" db="EMBL/GenBank/DDBJ databases">
        <title>Integrating genomic resources of turbot (Scophthalmus maximus) in depth evaluation of genetic and physical mapping variation across individuals.</title>
        <authorList>
            <person name="Martinez P."/>
        </authorList>
    </citation>
    <scope>NUCLEOTIDE SEQUENCE [LARGE SCALE GENOMIC DNA]</scope>
</reference>
<comment type="catalytic activity">
    <reaction evidence="8">
        <text>(9Z)-octadecenoate + glycine = N-(9Z-octadecenoyl)glycine + H2O</text>
        <dbReference type="Rhea" id="RHEA:51316"/>
        <dbReference type="ChEBI" id="CHEBI:15377"/>
        <dbReference type="ChEBI" id="CHEBI:30823"/>
        <dbReference type="ChEBI" id="CHEBI:57305"/>
        <dbReference type="ChEBI" id="CHEBI:133992"/>
    </reaction>
    <physiologicalReaction direction="right-to-left" evidence="8">
        <dbReference type="Rhea" id="RHEA:51318"/>
    </physiologicalReaction>
</comment>
<evidence type="ECO:0000256" key="25">
    <source>
        <dbReference type="ARBA" id="ARBA00052426"/>
    </source>
</evidence>
<keyword evidence="38" id="KW-0812">Transmembrane</keyword>
<feature type="transmembrane region" description="Helical" evidence="38">
    <location>
        <begin position="55"/>
        <end position="73"/>
    </location>
</feature>
<evidence type="ECO:0000256" key="36">
    <source>
        <dbReference type="ARBA" id="ARBA00077157"/>
    </source>
</evidence>
<comment type="catalytic activity">
    <reaction evidence="14">
        <text>1-O-methyl-(5Z,8Z,11Z,14Z)-eicosatetraenoate + H2O = methanol + (5Z,8Z,11Z,14Z)-eicosatetraenoate + H(+)</text>
        <dbReference type="Rhea" id="RHEA:63052"/>
        <dbReference type="ChEBI" id="CHEBI:15377"/>
        <dbReference type="ChEBI" id="CHEBI:15378"/>
        <dbReference type="ChEBI" id="CHEBI:17790"/>
        <dbReference type="ChEBI" id="CHEBI:32395"/>
        <dbReference type="ChEBI" id="CHEBI:78033"/>
    </reaction>
    <physiologicalReaction direction="left-to-right" evidence="14">
        <dbReference type="Rhea" id="RHEA:63053"/>
    </physiologicalReaction>
</comment>
<comment type="catalytic activity">
    <reaction evidence="10">
        <text>N-(9Z-octadecenoyl) ethanolamine + H2O = ethanolamine + (9Z)-octadecenoate</text>
        <dbReference type="Rhea" id="RHEA:45060"/>
        <dbReference type="ChEBI" id="CHEBI:15377"/>
        <dbReference type="ChEBI" id="CHEBI:30823"/>
        <dbReference type="ChEBI" id="CHEBI:57603"/>
        <dbReference type="ChEBI" id="CHEBI:71466"/>
    </reaction>
    <physiologicalReaction direction="left-to-right" evidence="10">
        <dbReference type="Rhea" id="RHEA:45061"/>
    </physiologicalReaction>
</comment>
<dbReference type="InterPro" id="IPR023631">
    <property type="entry name" value="Amidase_dom"/>
</dbReference>
<name>A0A2U9C312_SCOMX</name>
<dbReference type="EC" id="3.5.1.99" evidence="3"/>
<comment type="catalytic activity">
    <reaction evidence="15">
        <text>tetradecamide + H2O = tetradecanoate + NH4(+)</text>
        <dbReference type="Rhea" id="RHEA:62992"/>
        <dbReference type="ChEBI" id="CHEBI:15377"/>
        <dbReference type="ChEBI" id="CHEBI:28938"/>
        <dbReference type="ChEBI" id="CHEBI:30807"/>
        <dbReference type="ChEBI" id="CHEBI:137125"/>
    </reaction>
    <physiologicalReaction direction="left-to-right" evidence="15">
        <dbReference type="Rhea" id="RHEA:62993"/>
    </physiologicalReaction>
</comment>
<evidence type="ECO:0000256" key="32">
    <source>
        <dbReference type="ARBA" id="ARBA00052857"/>
    </source>
</evidence>
<evidence type="ECO:0000256" key="13">
    <source>
        <dbReference type="ARBA" id="ARBA00050403"/>
    </source>
</evidence>
<keyword evidence="5 40" id="KW-0378">Hydrolase</keyword>
<keyword evidence="6" id="KW-0442">Lipid degradation</keyword>
<evidence type="ECO:0000256" key="5">
    <source>
        <dbReference type="ARBA" id="ARBA00022801"/>
    </source>
</evidence>